<name>A0A433DIN4_9FUNG</name>
<reference evidence="2 3" key="1">
    <citation type="journal article" date="2018" name="New Phytol.">
        <title>Phylogenomics of Endogonaceae and evolution of mycorrhizas within Mucoromycota.</title>
        <authorList>
            <person name="Chang Y."/>
            <person name="Desiro A."/>
            <person name="Na H."/>
            <person name="Sandor L."/>
            <person name="Lipzen A."/>
            <person name="Clum A."/>
            <person name="Barry K."/>
            <person name="Grigoriev I.V."/>
            <person name="Martin F.M."/>
            <person name="Stajich J.E."/>
            <person name="Smith M.E."/>
            <person name="Bonito G."/>
            <person name="Spatafora J.W."/>
        </authorList>
    </citation>
    <scope>NUCLEOTIDE SEQUENCE [LARGE SCALE GENOMIC DNA]</scope>
    <source>
        <strain evidence="2 3">GMNB39</strain>
    </source>
</reference>
<dbReference type="PANTHER" id="PTHR11188:SF17">
    <property type="entry name" value="FI21816P1"/>
    <property type="match status" value="1"/>
</dbReference>
<dbReference type="EMBL" id="RBNI01001263">
    <property type="protein sequence ID" value="RUP50669.1"/>
    <property type="molecule type" value="Genomic_DNA"/>
</dbReference>
<gene>
    <name evidence="2" type="ORF">BC936DRAFT_138175</name>
</gene>
<sequence length="348" mass="39023">MKEIIAIDIILDTETVDFFGPANETSPQQLKGKIRVLLNKPLKLKYVVLKLNGTNRFLPTSLGTLHHQYSNIPEEVSVTTVYNTIQCLPAPRVLAQGVTDFPFEMQLAGDSPPSFENAMGYLQYKLTAVIAPAALLGKSERFRKTFPVRRFTVPGFRTLSLAKQRTLYEGKREGVVKYRFDVAKIVCVEQGSVAFSGIMWPINGHELPTEVTVLLEEVGVCRISSKDIRSPDHNHRVGIECRMTRTVAQATLSVSEGSLTPTSSGVIDMMSVLQFEEASEPLHWDLDTPLIDITHRFRVRLDFASKVDKELWLTCPLFVATLPPEQNLDDEWLPSYQNVMADPVPVHV</sequence>
<dbReference type="InterPro" id="IPR011021">
    <property type="entry name" value="Arrestin-like_N"/>
</dbReference>
<dbReference type="GO" id="GO:0005829">
    <property type="term" value="C:cytosol"/>
    <property type="evidence" value="ECO:0007669"/>
    <property type="project" value="TreeGrafter"/>
</dbReference>
<dbReference type="OrthoDB" id="7785529at2759"/>
<dbReference type="GO" id="GO:0005886">
    <property type="term" value="C:plasma membrane"/>
    <property type="evidence" value="ECO:0007669"/>
    <property type="project" value="TreeGrafter"/>
</dbReference>
<dbReference type="SUPFAM" id="SSF81296">
    <property type="entry name" value="E set domains"/>
    <property type="match status" value="1"/>
</dbReference>
<dbReference type="Gene3D" id="2.60.40.640">
    <property type="match status" value="1"/>
</dbReference>
<evidence type="ECO:0000259" key="1">
    <source>
        <dbReference type="Pfam" id="PF00339"/>
    </source>
</evidence>
<dbReference type="Pfam" id="PF00339">
    <property type="entry name" value="Arrestin_N"/>
    <property type="match status" value="1"/>
</dbReference>
<proteinExistence type="predicted"/>
<dbReference type="AlphaFoldDB" id="A0A433DIN4"/>
<keyword evidence="3" id="KW-1185">Reference proteome</keyword>
<dbReference type="GO" id="GO:0070086">
    <property type="term" value="P:ubiquitin-dependent endocytosis"/>
    <property type="evidence" value="ECO:0007669"/>
    <property type="project" value="TreeGrafter"/>
</dbReference>
<dbReference type="GO" id="GO:0031625">
    <property type="term" value="F:ubiquitin protein ligase binding"/>
    <property type="evidence" value="ECO:0007669"/>
    <property type="project" value="TreeGrafter"/>
</dbReference>
<dbReference type="InterPro" id="IPR050357">
    <property type="entry name" value="Arrestin_domain-protein"/>
</dbReference>
<accession>A0A433DIN4</accession>
<dbReference type="PANTHER" id="PTHR11188">
    <property type="entry name" value="ARRESTIN DOMAIN CONTAINING PROTEIN"/>
    <property type="match status" value="1"/>
</dbReference>
<protein>
    <recommendedName>
        <fullName evidence="1">Arrestin-like N-terminal domain-containing protein</fullName>
    </recommendedName>
</protein>
<dbReference type="InterPro" id="IPR014756">
    <property type="entry name" value="Ig_E-set"/>
</dbReference>
<dbReference type="GO" id="GO:0030674">
    <property type="term" value="F:protein-macromolecule adaptor activity"/>
    <property type="evidence" value="ECO:0007669"/>
    <property type="project" value="TreeGrafter"/>
</dbReference>
<evidence type="ECO:0000313" key="2">
    <source>
        <dbReference type="EMBL" id="RUP50669.1"/>
    </source>
</evidence>
<organism evidence="2 3">
    <name type="scientific">Jimgerdemannia flammicorona</name>
    <dbReference type="NCBI Taxonomy" id="994334"/>
    <lineage>
        <taxon>Eukaryota</taxon>
        <taxon>Fungi</taxon>
        <taxon>Fungi incertae sedis</taxon>
        <taxon>Mucoromycota</taxon>
        <taxon>Mucoromycotina</taxon>
        <taxon>Endogonomycetes</taxon>
        <taxon>Endogonales</taxon>
        <taxon>Endogonaceae</taxon>
        <taxon>Jimgerdemannia</taxon>
    </lineage>
</organism>
<feature type="domain" description="Arrestin-like N-terminal" evidence="1">
    <location>
        <begin position="20"/>
        <end position="145"/>
    </location>
</feature>
<evidence type="ECO:0000313" key="3">
    <source>
        <dbReference type="Proteomes" id="UP000268093"/>
    </source>
</evidence>
<dbReference type="InterPro" id="IPR014752">
    <property type="entry name" value="Arrestin-like_C"/>
</dbReference>
<dbReference type="Proteomes" id="UP000268093">
    <property type="component" value="Unassembled WGS sequence"/>
</dbReference>
<comment type="caution">
    <text evidence="2">The sequence shown here is derived from an EMBL/GenBank/DDBJ whole genome shotgun (WGS) entry which is preliminary data.</text>
</comment>